<dbReference type="Pfam" id="PF00561">
    <property type="entry name" value="Abhydrolase_1"/>
    <property type="match status" value="1"/>
</dbReference>
<dbReference type="PIRSF" id="PIRSF005211">
    <property type="entry name" value="Ab_hydro_YheT"/>
    <property type="match status" value="1"/>
</dbReference>
<dbReference type="SUPFAM" id="SSF53474">
    <property type="entry name" value="alpha/beta-Hydrolases"/>
    <property type="match status" value="1"/>
</dbReference>
<evidence type="ECO:0000313" key="3">
    <source>
        <dbReference type="EMBL" id="MDQ8207705.1"/>
    </source>
</evidence>
<dbReference type="Gene3D" id="3.40.50.1820">
    <property type="entry name" value="alpha/beta hydrolase"/>
    <property type="match status" value="1"/>
</dbReference>
<gene>
    <name evidence="3" type="ORF">QEH52_09305</name>
</gene>
<organism evidence="3 4">
    <name type="scientific">Thalassobacterium maritimum</name>
    <dbReference type="NCBI Taxonomy" id="3041265"/>
    <lineage>
        <taxon>Bacteria</taxon>
        <taxon>Pseudomonadati</taxon>
        <taxon>Verrucomicrobiota</taxon>
        <taxon>Opitutia</taxon>
        <taxon>Puniceicoccales</taxon>
        <taxon>Coraliomargaritaceae</taxon>
        <taxon>Thalassobacterium</taxon>
    </lineage>
</organism>
<dbReference type="PANTHER" id="PTHR10794:SF94">
    <property type="entry name" value="ESTERASE YHET-RELATED"/>
    <property type="match status" value="1"/>
</dbReference>
<comment type="caution">
    <text evidence="3">The sequence shown here is derived from an EMBL/GenBank/DDBJ whole genome shotgun (WGS) entry which is preliminary data.</text>
</comment>
<name>A0ABU1AU80_9BACT</name>
<keyword evidence="3" id="KW-0378">Hydrolase</keyword>
<evidence type="ECO:0000259" key="2">
    <source>
        <dbReference type="Pfam" id="PF00561"/>
    </source>
</evidence>
<dbReference type="InterPro" id="IPR029058">
    <property type="entry name" value="AB_hydrolase_fold"/>
</dbReference>
<feature type="domain" description="AB hydrolase-1" evidence="2">
    <location>
        <begin position="59"/>
        <end position="298"/>
    </location>
</feature>
<proteinExistence type="inferred from homology"/>
<dbReference type="InterPro" id="IPR012020">
    <property type="entry name" value="ABHD4"/>
</dbReference>
<accession>A0ABU1AU80</accession>
<dbReference type="InterPro" id="IPR050960">
    <property type="entry name" value="AB_hydrolase_4_sf"/>
</dbReference>
<dbReference type="Proteomes" id="UP001225316">
    <property type="component" value="Unassembled WGS sequence"/>
</dbReference>
<sequence>MTKSKYAPPFGFRNAHLQTIYPTLFRRVPVLTRQRERISTPDHDFIDLDWARRPGSSRLVVITHGLEGHSRSHYCQGMARALQADGWDALAWNFRGCSGEPNQQLRSYHSGATEELQIVLEHIFAHSAYREIALVGFSLGGNLTLKYIGERGSTIDPRICGAVAFSVPCDLASSAQRLEHWQNRIYMARFMRSLREKVREKAQRFPQQLSLAGLERMRTFAEFDDRYTAPIHGFSGAEEYWSQSSCLHRLMDIAVPTLLVNALDDPFLTPECYPHEAARENANFRLETPSHGGHIGFVSFNDQNIYWSERRAVDYLHNIASRQTQEPRNSFRQ</sequence>
<dbReference type="InterPro" id="IPR000073">
    <property type="entry name" value="AB_hydrolase_1"/>
</dbReference>
<evidence type="ECO:0000256" key="1">
    <source>
        <dbReference type="ARBA" id="ARBA00010884"/>
    </source>
</evidence>
<dbReference type="EMBL" id="JARXHW010000017">
    <property type="protein sequence ID" value="MDQ8207705.1"/>
    <property type="molecule type" value="Genomic_DNA"/>
</dbReference>
<comment type="similarity">
    <text evidence="1">Belongs to the AB hydrolase superfamily. AB hydrolase 4 family.</text>
</comment>
<dbReference type="PANTHER" id="PTHR10794">
    <property type="entry name" value="ABHYDROLASE DOMAIN-CONTAINING PROTEIN"/>
    <property type="match status" value="1"/>
</dbReference>
<keyword evidence="4" id="KW-1185">Reference proteome</keyword>
<evidence type="ECO:0000313" key="4">
    <source>
        <dbReference type="Proteomes" id="UP001225316"/>
    </source>
</evidence>
<reference evidence="3 4" key="1">
    <citation type="submission" date="2023-04" db="EMBL/GenBank/DDBJ databases">
        <title>A novel bacteria isolated from coastal sediment.</title>
        <authorList>
            <person name="Liu X.-J."/>
            <person name="Du Z.-J."/>
        </authorList>
    </citation>
    <scope>NUCLEOTIDE SEQUENCE [LARGE SCALE GENOMIC DNA]</scope>
    <source>
        <strain evidence="3 4">SDUM461003</strain>
    </source>
</reference>
<dbReference type="RefSeq" id="WP_308949940.1">
    <property type="nucleotide sequence ID" value="NZ_JARXHW010000017.1"/>
</dbReference>
<protein>
    <submittedName>
        <fullName evidence="3">Alpha/beta fold hydrolase</fullName>
    </submittedName>
</protein>
<dbReference type="GO" id="GO:0016787">
    <property type="term" value="F:hydrolase activity"/>
    <property type="evidence" value="ECO:0007669"/>
    <property type="project" value="UniProtKB-KW"/>
</dbReference>